<feature type="domain" description="PpiC" evidence="9">
    <location>
        <begin position="278"/>
        <end position="375"/>
    </location>
</feature>
<feature type="chain" id="PRO_5022216446" description="peptidylprolyl isomerase" evidence="8">
    <location>
        <begin position="20"/>
        <end position="690"/>
    </location>
</feature>
<accession>A0A532V345</accession>
<dbReference type="SUPFAM" id="SSF109998">
    <property type="entry name" value="Triger factor/SurA peptide-binding domain-like"/>
    <property type="match status" value="2"/>
</dbReference>
<keyword evidence="5 6" id="KW-0413">Isomerase</keyword>
<dbReference type="GO" id="GO:0003755">
    <property type="term" value="F:peptidyl-prolyl cis-trans isomerase activity"/>
    <property type="evidence" value="ECO:0007669"/>
    <property type="project" value="UniProtKB-KW"/>
</dbReference>
<evidence type="ECO:0000313" key="11">
    <source>
        <dbReference type="Proteomes" id="UP000317778"/>
    </source>
</evidence>
<gene>
    <name evidence="10" type="ORF">CEE36_08160</name>
</gene>
<feature type="repeat" description="TPR" evidence="7">
    <location>
        <begin position="97"/>
        <end position="130"/>
    </location>
</feature>
<dbReference type="InterPro" id="IPR050245">
    <property type="entry name" value="PrsA_foldase"/>
</dbReference>
<sequence length="690" mass="78899">MKLAMAVLGLLLTASIIGARDIEDALKAARRMCVNDSLPQALTMLEEEVKGEWKEQEKFLLHLEKADILLYHAGLPRKAYKVYTMLTRLTLPKDKEARLYYCLGLGLERSEEFRRAARSYEKVITEYPDSPFYEGALSAIERCFLKNYQMKAAEVDDYPITELELEEIASKKLSPSEQEHVSTPEGRKELTDRIIYERLLKLAAAQEFAPIESTEVRIKLRCGTCRPKRVLIPGHLSDADLAYQIKKATSGVLLKELYQKEVLDKIEITEKDKKRYYKENQKRFIQHAKYTIREIVTDSTMLDSALAALDAGIPFDSVAKLYSTASTKIRGGLLSPRPLHTFSQSMQPVIENLGVDSVSEPYETERGWEILLLEDKTEETRTPYEEAKPSIEELLRREEIDELSEEALERFRENADLDSISSADTLARVAGKVILNADLDAYIATMPLGTPEQAEDTLFRKQALQQLIGEMVFDHELAQQRFYLSDSLSAITESKRIQLLVDAFLHKEVDSKAEPTAEEIAAYYKEHKKEFWRPAQVRLREILVSSADTAKMIYHLLQEGAGFDSLAKVLSEAETGSRSGYVGYIKKDQSDKPYERQAFRLKEGKFSKPIQTDEGYWLITVEKKNEGYQRSLEESQAQIRSILYREKKQKAEQELKGRLMAAARIVYFLDEQEPSFKVTPEETAPADEEE</sequence>
<evidence type="ECO:0000256" key="2">
    <source>
        <dbReference type="ARBA" id="ARBA00013194"/>
    </source>
</evidence>
<dbReference type="Gene3D" id="1.25.40.10">
    <property type="entry name" value="Tetratricopeptide repeat domain"/>
    <property type="match status" value="1"/>
</dbReference>
<organism evidence="10 11">
    <name type="scientific">candidate division TA06 bacterium B3_TA06</name>
    <dbReference type="NCBI Taxonomy" id="2012487"/>
    <lineage>
        <taxon>Bacteria</taxon>
        <taxon>Bacteria division TA06</taxon>
    </lineage>
</organism>
<dbReference type="InterPro" id="IPR027304">
    <property type="entry name" value="Trigger_fact/SurA_dom_sf"/>
</dbReference>
<evidence type="ECO:0000256" key="4">
    <source>
        <dbReference type="ARBA" id="ARBA00023110"/>
    </source>
</evidence>
<dbReference type="PANTHER" id="PTHR47245">
    <property type="entry name" value="PEPTIDYLPROLYL ISOMERASE"/>
    <property type="match status" value="1"/>
</dbReference>
<dbReference type="Gene3D" id="3.10.50.40">
    <property type="match status" value="2"/>
</dbReference>
<name>A0A532V345_UNCT6</name>
<reference evidence="10 11" key="1">
    <citation type="submission" date="2017-06" db="EMBL/GenBank/DDBJ databases">
        <title>Novel microbial phyla capable of carbon fixation and sulfur reduction in deep-sea sediments.</title>
        <authorList>
            <person name="Huang J."/>
            <person name="Baker B."/>
            <person name="Wang Y."/>
        </authorList>
    </citation>
    <scope>NUCLEOTIDE SEQUENCE [LARGE SCALE GENOMIC DNA]</scope>
    <source>
        <strain evidence="10">B3_TA06</strain>
    </source>
</reference>
<dbReference type="PANTHER" id="PTHR47245:SF1">
    <property type="entry name" value="FOLDASE PROTEIN PRSA"/>
    <property type="match status" value="1"/>
</dbReference>
<evidence type="ECO:0000256" key="1">
    <source>
        <dbReference type="ARBA" id="ARBA00000971"/>
    </source>
</evidence>
<dbReference type="PROSITE" id="PS50005">
    <property type="entry name" value="TPR"/>
    <property type="match status" value="1"/>
</dbReference>
<evidence type="ECO:0000256" key="8">
    <source>
        <dbReference type="SAM" id="SignalP"/>
    </source>
</evidence>
<dbReference type="SUPFAM" id="SSF54534">
    <property type="entry name" value="FKBP-like"/>
    <property type="match status" value="2"/>
</dbReference>
<evidence type="ECO:0000313" key="10">
    <source>
        <dbReference type="EMBL" id="TKJ41417.1"/>
    </source>
</evidence>
<dbReference type="EMBL" id="NJBO01000013">
    <property type="protein sequence ID" value="TKJ41417.1"/>
    <property type="molecule type" value="Genomic_DNA"/>
</dbReference>
<evidence type="ECO:0000256" key="7">
    <source>
        <dbReference type="PROSITE-ProRule" id="PRU00339"/>
    </source>
</evidence>
<dbReference type="Proteomes" id="UP000317778">
    <property type="component" value="Unassembled WGS sequence"/>
</dbReference>
<dbReference type="Pfam" id="PF13145">
    <property type="entry name" value="Rotamase_2"/>
    <property type="match status" value="2"/>
</dbReference>
<keyword evidence="3 8" id="KW-0732">Signal</keyword>
<dbReference type="PROSITE" id="PS50198">
    <property type="entry name" value="PPIC_PPIASE_2"/>
    <property type="match status" value="2"/>
</dbReference>
<proteinExistence type="predicted"/>
<keyword evidence="7" id="KW-0802">TPR repeat</keyword>
<protein>
    <recommendedName>
        <fullName evidence="2">peptidylprolyl isomerase</fullName>
        <ecNumber evidence="2">5.2.1.8</ecNumber>
    </recommendedName>
</protein>
<dbReference type="InterPro" id="IPR011990">
    <property type="entry name" value="TPR-like_helical_dom_sf"/>
</dbReference>
<comment type="caution">
    <text evidence="10">The sequence shown here is derived from an EMBL/GenBank/DDBJ whole genome shotgun (WGS) entry which is preliminary data.</text>
</comment>
<evidence type="ECO:0000256" key="6">
    <source>
        <dbReference type="PROSITE-ProRule" id="PRU00278"/>
    </source>
</evidence>
<dbReference type="InterPro" id="IPR046357">
    <property type="entry name" value="PPIase_dom_sf"/>
</dbReference>
<dbReference type="AlphaFoldDB" id="A0A532V345"/>
<dbReference type="EC" id="5.2.1.8" evidence="2"/>
<comment type="catalytic activity">
    <reaction evidence="1">
        <text>[protein]-peptidylproline (omega=180) = [protein]-peptidylproline (omega=0)</text>
        <dbReference type="Rhea" id="RHEA:16237"/>
        <dbReference type="Rhea" id="RHEA-COMP:10747"/>
        <dbReference type="Rhea" id="RHEA-COMP:10748"/>
        <dbReference type="ChEBI" id="CHEBI:83833"/>
        <dbReference type="ChEBI" id="CHEBI:83834"/>
        <dbReference type="EC" id="5.2.1.8"/>
    </reaction>
</comment>
<keyword evidence="4 6" id="KW-0697">Rotamase</keyword>
<dbReference type="InterPro" id="IPR019734">
    <property type="entry name" value="TPR_rpt"/>
</dbReference>
<evidence type="ECO:0000259" key="9">
    <source>
        <dbReference type="PROSITE" id="PS50198"/>
    </source>
</evidence>
<feature type="domain" description="PpiC" evidence="9">
    <location>
        <begin position="534"/>
        <end position="623"/>
    </location>
</feature>
<evidence type="ECO:0000256" key="3">
    <source>
        <dbReference type="ARBA" id="ARBA00022729"/>
    </source>
</evidence>
<evidence type="ECO:0000256" key="5">
    <source>
        <dbReference type="ARBA" id="ARBA00023235"/>
    </source>
</evidence>
<dbReference type="InterPro" id="IPR000297">
    <property type="entry name" value="PPIase_PpiC"/>
</dbReference>
<feature type="signal peptide" evidence="8">
    <location>
        <begin position="1"/>
        <end position="19"/>
    </location>
</feature>